<reference evidence="1" key="1">
    <citation type="journal article" date="2022" name="Front. Genet.">
        <title>Chromosome-Scale Assembly of the Dendrobium nobile Genome Provides Insights Into the Molecular Mechanism of the Biosynthesis of the Medicinal Active Ingredient of Dendrobium.</title>
        <authorList>
            <person name="Xu Q."/>
            <person name="Niu S.-C."/>
            <person name="Li K.-L."/>
            <person name="Zheng P.-J."/>
            <person name="Zhang X.-J."/>
            <person name="Jia Y."/>
            <person name="Liu Y."/>
            <person name="Niu Y.-X."/>
            <person name="Yu L.-H."/>
            <person name="Chen D.-F."/>
            <person name="Zhang G.-Q."/>
        </authorList>
    </citation>
    <scope>NUCLEOTIDE SEQUENCE</scope>
    <source>
        <tissue evidence="1">Leaf</tissue>
    </source>
</reference>
<evidence type="ECO:0000313" key="2">
    <source>
        <dbReference type="Proteomes" id="UP000829196"/>
    </source>
</evidence>
<evidence type="ECO:0000313" key="1">
    <source>
        <dbReference type="EMBL" id="KAI0514049.1"/>
    </source>
</evidence>
<dbReference type="EMBL" id="JAGYWB010000008">
    <property type="protein sequence ID" value="KAI0514049.1"/>
    <property type="molecule type" value="Genomic_DNA"/>
</dbReference>
<gene>
    <name evidence="1" type="ORF">KFK09_010083</name>
</gene>
<accession>A0A8T3BMW6</accession>
<proteinExistence type="predicted"/>
<dbReference type="Proteomes" id="UP000829196">
    <property type="component" value="Unassembled WGS sequence"/>
</dbReference>
<dbReference type="AlphaFoldDB" id="A0A8T3BMW6"/>
<sequence>MGEAEREEGSQELRKKNAIARARILLLSYPHALALKTEASIWSCPRMSRRSREPAFCWSQCFGGKACQIRKRKPALSRDIASAPVIRMLAESRTFFFFFLLRLLLEIAENEIKQKPLV</sequence>
<name>A0A8T3BMW6_DENNO</name>
<protein>
    <submittedName>
        <fullName evidence="1">Uncharacterized protein</fullName>
    </submittedName>
</protein>
<keyword evidence="2" id="KW-1185">Reference proteome</keyword>
<comment type="caution">
    <text evidence="1">The sequence shown here is derived from an EMBL/GenBank/DDBJ whole genome shotgun (WGS) entry which is preliminary data.</text>
</comment>
<organism evidence="1 2">
    <name type="scientific">Dendrobium nobile</name>
    <name type="common">Orchid</name>
    <dbReference type="NCBI Taxonomy" id="94219"/>
    <lineage>
        <taxon>Eukaryota</taxon>
        <taxon>Viridiplantae</taxon>
        <taxon>Streptophyta</taxon>
        <taxon>Embryophyta</taxon>
        <taxon>Tracheophyta</taxon>
        <taxon>Spermatophyta</taxon>
        <taxon>Magnoliopsida</taxon>
        <taxon>Liliopsida</taxon>
        <taxon>Asparagales</taxon>
        <taxon>Orchidaceae</taxon>
        <taxon>Epidendroideae</taxon>
        <taxon>Malaxideae</taxon>
        <taxon>Dendrobiinae</taxon>
        <taxon>Dendrobium</taxon>
    </lineage>
</organism>